<dbReference type="PROSITE" id="PS50293">
    <property type="entry name" value="TPR_REGION"/>
    <property type="match status" value="3"/>
</dbReference>
<dbReference type="PANTHER" id="PTHR44809:SF1">
    <property type="entry name" value="PROTEIN O-MANNOSYL-TRANSFERASE TMTC1"/>
    <property type="match status" value="1"/>
</dbReference>
<dbReference type="InterPro" id="IPR011990">
    <property type="entry name" value="TPR-like_helical_dom_sf"/>
</dbReference>
<keyword evidence="1" id="KW-0802">TPR repeat</keyword>
<dbReference type="EMBL" id="CP119316">
    <property type="protein sequence ID" value="WEK45640.1"/>
    <property type="molecule type" value="Genomic_DNA"/>
</dbReference>
<dbReference type="SUPFAM" id="SSF52540">
    <property type="entry name" value="P-loop containing nucleoside triphosphate hydrolases"/>
    <property type="match status" value="1"/>
</dbReference>
<reference evidence="2" key="1">
    <citation type="submission" date="2023-03" db="EMBL/GenBank/DDBJ databases">
        <title>Andean soil-derived lignocellulolytic bacterial consortium as a source of novel taxa and putative plastic-active enzymes.</title>
        <authorList>
            <person name="Diaz-Garcia L."/>
            <person name="Chuvochina M."/>
            <person name="Feuerriegel G."/>
            <person name="Bunk B."/>
            <person name="Sproer C."/>
            <person name="Streit W.R."/>
            <person name="Rodriguez L.M."/>
            <person name="Overmann J."/>
            <person name="Jimenez D.J."/>
        </authorList>
    </citation>
    <scope>NUCLEOTIDE SEQUENCE</scope>
    <source>
        <strain evidence="2">MAG 26</strain>
    </source>
</reference>
<dbReference type="Pfam" id="PF13432">
    <property type="entry name" value="TPR_16"/>
    <property type="match status" value="2"/>
</dbReference>
<feature type="repeat" description="TPR" evidence="1">
    <location>
        <begin position="167"/>
        <end position="200"/>
    </location>
</feature>
<dbReference type="AlphaFoldDB" id="A0AAJ6BNR3"/>
<protein>
    <submittedName>
        <fullName evidence="2">Tetratricopeptide repeat protein</fullName>
    </submittedName>
</protein>
<dbReference type="Pfam" id="PF13469">
    <property type="entry name" value="Sulfotransfer_3"/>
    <property type="match status" value="1"/>
</dbReference>
<feature type="repeat" description="TPR" evidence="1">
    <location>
        <begin position="201"/>
        <end position="234"/>
    </location>
</feature>
<accession>A0AAJ6BNR3</accession>
<proteinExistence type="predicted"/>
<dbReference type="Proteomes" id="UP001218362">
    <property type="component" value="Chromosome"/>
</dbReference>
<dbReference type="Gene3D" id="1.25.40.10">
    <property type="entry name" value="Tetratricopeptide repeat domain"/>
    <property type="match status" value="3"/>
</dbReference>
<dbReference type="Gene3D" id="3.40.50.300">
    <property type="entry name" value="P-loop containing nucleotide triphosphate hydrolases"/>
    <property type="match status" value="1"/>
</dbReference>
<evidence type="ECO:0000256" key="1">
    <source>
        <dbReference type="PROSITE-ProRule" id="PRU00339"/>
    </source>
</evidence>
<feature type="repeat" description="TPR" evidence="1">
    <location>
        <begin position="303"/>
        <end position="336"/>
    </location>
</feature>
<dbReference type="PROSITE" id="PS50005">
    <property type="entry name" value="TPR"/>
    <property type="match status" value="6"/>
</dbReference>
<dbReference type="Pfam" id="PF14559">
    <property type="entry name" value="TPR_19"/>
    <property type="match status" value="1"/>
</dbReference>
<feature type="repeat" description="TPR" evidence="1">
    <location>
        <begin position="99"/>
        <end position="132"/>
    </location>
</feature>
<feature type="repeat" description="TPR" evidence="1">
    <location>
        <begin position="65"/>
        <end position="98"/>
    </location>
</feature>
<dbReference type="Pfam" id="PF13181">
    <property type="entry name" value="TPR_8"/>
    <property type="match status" value="1"/>
</dbReference>
<feature type="repeat" description="TPR" evidence="1">
    <location>
        <begin position="133"/>
        <end position="166"/>
    </location>
</feature>
<evidence type="ECO:0000313" key="3">
    <source>
        <dbReference type="Proteomes" id="UP001218362"/>
    </source>
</evidence>
<dbReference type="InterPro" id="IPR019734">
    <property type="entry name" value="TPR_rpt"/>
</dbReference>
<sequence>MREDDMQQAVTPRRLEEMIRQVQTGQLKMSEEDAISMAAQLYSSGRLVQAIEVCRQIIAGKPGAADAHSILGVALNAQGKPKEAIASLKRAIKAAPKAATYRSNLGEVQRQSGNLADAVVSLQEAIELDPGNARAYNNLGIARFDGRKYEEAAAAYRKAIELDPEFAEAQNNLGNALRRLGRIEEAVDAYQNALAVRERYPEAYSNLGTMLRELGKEEQAEHALRKAILLNPKYVDARTNLATLYHHQKKDIDALRELGEVLKLAPKEVRALILTARCQIRRLNFASAEQACRLALNEEPDNPEALTVLGMILHELDRYDEAVEVLEKADGLAPHNAETLGYFGVALKSVGRLTDARDKIVQGVEINPNMIAAYANLNDLVDYSKETDLFDRLERVMTAKVKRSPEVMLPLHYAYAKALDDSGQPEKALEHYVAGGKIKRTMLNYDEAETFKFYDDIKRTFTAEFLASRPFEGDPTDRLLFIVGMPRSGSTLVEQILASNDAVHGAGEVKYFSQSLHKLRDRFPSLSRFPDMMRELKPNHYQLLADNYTQPMFRNAGDARIVTDKLLTNYFFVGLIHMMFPNAKIINTRRDPVDSSLSAFTKLFKDDMPHSYDMSELGRYYRQYDALMKHWEGVLPAGVMKVVEYENVVENTEQEAREIIEFLGLEWDPKMLDFHKSNRPVKTASVAQVRKPIYKTAVKRWKKYGAGLQPLIDAIQKG</sequence>
<dbReference type="SUPFAM" id="SSF48452">
    <property type="entry name" value="TPR-like"/>
    <property type="match status" value="2"/>
</dbReference>
<organism evidence="2 3">
    <name type="scientific">Candidatus Andeanibacterium colombiense</name>
    <dbReference type="NCBI Taxonomy" id="3121345"/>
    <lineage>
        <taxon>Bacteria</taxon>
        <taxon>Pseudomonadati</taxon>
        <taxon>Pseudomonadota</taxon>
        <taxon>Alphaproteobacteria</taxon>
        <taxon>Sphingomonadales</taxon>
        <taxon>Sphingomonadaceae</taxon>
        <taxon>Candidatus Andeanibacterium</taxon>
    </lineage>
</organism>
<dbReference type="SMART" id="SM00028">
    <property type="entry name" value="TPR"/>
    <property type="match status" value="9"/>
</dbReference>
<dbReference type="KEGG" id="acob:P0Y56_11430"/>
<dbReference type="PANTHER" id="PTHR44809">
    <property type="match status" value="1"/>
</dbReference>
<evidence type="ECO:0000313" key="2">
    <source>
        <dbReference type="EMBL" id="WEK45640.1"/>
    </source>
</evidence>
<name>A0AAJ6BNR3_9SPHN</name>
<dbReference type="InterPro" id="IPR027417">
    <property type="entry name" value="P-loop_NTPase"/>
</dbReference>
<dbReference type="InterPro" id="IPR052943">
    <property type="entry name" value="TMTC_O-mannosyl-trnsfr"/>
</dbReference>
<gene>
    <name evidence="2" type="ORF">P0Y56_11430</name>
</gene>